<dbReference type="OMA" id="EHPGIAC"/>
<keyword evidence="8 10" id="KW-0807">Transducer</keyword>
<keyword evidence="9" id="KW-0716">Sensory transduction</keyword>
<evidence type="ECO:0000256" key="3">
    <source>
        <dbReference type="ARBA" id="ARBA00022692"/>
    </source>
</evidence>
<evidence type="ECO:0000256" key="2">
    <source>
        <dbReference type="ARBA" id="ARBA00010663"/>
    </source>
</evidence>
<dbReference type="PROSITE" id="PS50262">
    <property type="entry name" value="G_PROTEIN_RECEP_F1_2"/>
    <property type="match status" value="1"/>
</dbReference>
<keyword evidence="4 11" id="KW-1133">Transmembrane helix</keyword>
<evidence type="ECO:0000256" key="11">
    <source>
        <dbReference type="SAM" id="Phobius"/>
    </source>
</evidence>
<gene>
    <name evidence="13" type="ORF">HNY73_016226</name>
</gene>
<evidence type="ECO:0000256" key="4">
    <source>
        <dbReference type="ARBA" id="ARBA00022989"/>
    </source>
</evidence>
<dbReference type="Proteomes" id="UP000807504">
    <property type="component" value="Unassembled WGS sequence"/>
</dbReference>
<feature type="transmembrane region" description="Helical" evidence="11">
    <location>
        <begin position="31"/>
        <end position="49"/>
    </location>
</feature>
<dbReference type="AlphaFoldDB" id="A0A8T0EM19"/>
<dbReference type="GO" id="GO:0004930">
    <property type="term" value="F:G protein-coupled receptor activity"/>
    <property type="evidence" value="ECO:0007669"/>
    <property type="project" value="UniProtKB-KW"/>
</dbReference>
<sequence length="248" mass="27404">MISGMTAIGTLAAIAIDRYIIISRSFHGQNLTGVSASVTIALIWVYSLSQAVPPLFGWNRYVVEHPGIACSLDWQTPDVTHTSFIVYIFVLGYVLPVLIMSFCYWKVIWIIKRSPKPTGRSSTAKAEQKVTIMATMMLVCTLAAWTPYAVVSLMVSLGYDHLLGPVSSVCPAIFAKTSVVYNPIVYFFFNTQIREAILAKIPKRFKRRSTESGAEISLETKRGLTIVNTVISNHVMANCNESATTLNL</sequence>
<evidence type="ECO:0000313" key="14">
    <source>
        <dbReference type="Proteomes" id="UP000807504"/>
    </source>
</evidence>
<protein>
    <submittedName>
        <fullName evidence="13">Rhodopsin like protein</fullName>
    </submittedName>
</protein>
<name>A0A8T0EM19_ARGBR</name>
<dbReference type="InterPro" id="IPR017452">
    <property type="entry name" value="GPCR_Rhodpsn_7TM"/>
</dbReference>
<keyword evidence="14" id="KW-1185">Reference proteome</keyword>
<evidence type="ECO:0000256" key="7">
    <source>
        <dbReference type="ARBA" id="ARBA00023170"/>
    </source>
</evidence>
<evidence type="ECO:0000256" key="8">
    <source>
        <dbReference type="ARBA" id="ARBA00023224"/>
    </source>
</evidence>
<evidence type="ECO:0000256" key="6">
    <source>
        <dbReference type="ARBA" id="ARBA00023136"/>
    </source>
</evidence>
<proteinExistence type="inferred from homology"/>
<reference evidence="13" key="2">
    <citation type="submission" date="2020-06" db="EMBL/GenBank/DDBJ databases">
        <authorList>
            <person name="Sheffer M."/>
        </authorList>
    </citation>
    <scope>NUCLEOTIDE SEQUENCE</scope>
</reference>
<dbReference type="InterPro" id="IPR000276">
    <property type="entry name" value="GPCR_Rhodpsn"/>
</dbReference>
<dbReference type="Pfam" id="PF00001">
    <property type="entry name" value="7tm_1"/>
    <property type="match status" value="1"/>
</dbReference>
<dbReference type="GO" id="GO:0007601">
    <property type="term" value="P:visual perception"/>
    <property type="evidence" value="ECO:0007669"/>
    <property type="project" value="UniProtKB-KW"/>
</dbReference>
<feature type="transmembrane region" description="Helical" evidence="11">
    <location>
        <begin position="130"/>
        <end position="159"/>
    </location>
</feature>
<evidence type="ECO:0000256" key="9">
    <source>
        <dbReference type="ARBA" id="ARBA00023305"/>
    </source>
</evidence>
<evidence type="ECO:0000259" key="12">
    <source>
        <dbReference type="PROSITE" id="PS50262"/>
    </source>
</evidence>
<dbReference type="PANTHER" id="PTHR24240">
    <property type="entry name" value="OPSIN"/>
    <property type="match status" value="1"/>
</dbReference>
<comment type="similarity">
    <text evidence="2 10">Belongs to the G-protein coupled receptor 1 family.</text>
</comment>
<dbReference type="PRINTS" id="PR00237">
    <property type="entry name" value="GPCRRHODOPSN"/>
</dbReference>
<evidence type="ECO:0000256" key="1">
    <source>
        <dbReference type="ARBA" id="ARBA00004141"/>
    </source>
</evidence>
<dbReference type="EMBL" id="JABXBU010002227">
    <property type="protein sequence ID" value="KAF8773575.1"/>
    <property type="molecule type" value="Genomic_DNA"/>
</dbReference>
<evidence type="ECO:0000313" key="13">
    <source>
        <dbReference type="EMBL" id="KAF8773575.1"/>
    </source>
</evidence>
<feature type="domain" description="G-protein coupled receptors family 1 profile" evidence="12">
    <location>
        <begin position="1"/>
        <end position="186"/>
    </location>
</feature>
<keyword evidence="7 10" id="KW-0675">Receptor</keyword>
<dbReference type="InterPro" id="IPR050125">
    <property type="entry name" value="GPCR_opsins"/>
</dbReference>
<keyword evidence="6 11" id="KW-0472">Membrane</keyword>
<comment type="caution">
    <text evidence="13">The sequence shown here is derived from an EMBL/GenBank/DDBJ whole genome shotgun (WGS) entry which is preliminary data.</text>
</comment>
<feature type="transmembrane region" description="Helical" evidence="11">
    <location>
        <begin position="84"/>
        <end position="109"/>
    </location>
</feature>
<keyword evidence="3 10" id="KW-0812">Transmembrane</keyword>
<evidence type="ECO:0000256" key="10">
    <source>
        <dbReference type="RuleBase" id="RU000688"/>
    </source>
</evidence>
<reference evidence="13" key="1">
    <citation type="journal article" date="2020" name="bioRxiv">
        <title>Chromosome-level reference genome of the European wasp spider Argiope bruennichi: a resource for studies on range expansion and evolutionary adaptation.</title>
        <authorList>
            <person name="Sheffer M.M."/>
            <person name="Hoppe A."/>
            <person name="Krehenwinkel H."/>
            <person name="Uhl G."/>
            <person name="Kuss A.W."/>
            <person name="Jensen L."/>
            <person name="Jensen C."/>
            <person name="Gillespie R.G."/>
            <person name="Hoff K.J."/>
            <person name="Prost S."/>
        </authorList>
    </citation>
    <scope>NUCLEOTIDE SEQUENCE</scope>
</reference>
<keyword evidence="9" id="KW-0844">Vision</keyword>
<dbReference type="OrthoDB" id="2101615at2759"/>
<dbReference type="Gene3D" id="1.20.1070.10">
    <property type="entry name" value="Rhodopsin 7-helix transmembrane proteins"/>
    <property type="match status" value="1"/>
</dbReference>
<dbReference type="SUPFAM" id="SSF81321">
    <property type="entry name" value="Family A G protein-coupled receptor-like"/>
    <property type="match status" value="1"/>
</dbReference>
<evidence type="ECO:0000256" key="5">
    <source>
        <dbReference type="ARBA" id="ARBA00023040"/>
    </source>
</evidence>
<dbReference type="PROSITE" id="PS00237">
    <property type="entry name" value="G_PROTEIN_RECEP_F1_1"/>
    <property type="match status" value="1"/>
</dbReference>
<keyword evidence="5 10" id="KW-0297">G-protein coupled receptor</keyword>
<dbReference type="GO" id="GO:0016020">
    <property type="term" value="C:membrane"/>
    <property type="evidence" value="ECO:0007669"/>
    <property type="project" value="UniProtKB-SubCell"/>
</dbReference>
<organism evidence="13 14">
    <name type="scientific">Argiope bruennichi</name>
    <name type="common">Wasp spider</name>
    <name type="synonym">Aranea bruennichi</name>
    <dbReference type="NCBI Taxonomy" id="94029"/>
    <lineage>
        <taxon>Eukaryota</taxon>
        <taxon>Metazoa</taxon>
        <taxon>Ecdysozoa</taxon>
        <taxon>Arthropoda</taxon>
        <taxon>Chelicerata</taxon>
        <taxon>Arachnida</taxon>
        <taxon>Araneae</taxon>
        <taxon>Araneomorphae</taxon>
        <taxon>Entelegynae</taxon>
        <taxon>Araneoidea</taxon>
        <taxon>Araneidae</taxon>
        <taxon>Argiope</taxon>
    </lineage>
</organism>
<accession>A0A8T0EM19</accession>
<comment type="subcellular location">
    <subcellularLocation>
        <location evidence="1">Membrane</location>
        <topology evidence="1">Multi-pass membrane protein</topology>
    </subcellularLocation>
</comment>